<gene>
    <name evidence="6" type="ORF">HGRIS_000457</name>
</gene>
<dbReference type="Proteomes" id="UP001556367">
    <property type="component" value="Unassembled WGS sequence"/>
</dbReference>
<dbReference type="InterPro" id="IPR014746">
    <property type="entry name" value="Gln_synth/guanido_kin_cat_dom"/>
</dbReference>
<reference evidence="7" key="1">
    <citation type="submission" date="2024-06" db="EMBL/GenBank/DDBJ databases">
        <title>Multi-omics analyses provide insights into the biosynthesis of the anticancer antibiotic pleurotin in Hohenbuehelia grisea.</title>
        <authorList>
            <person name="Weaver J.A."/>
            <person name="Alberti F."/>
        </authorList>
    </citation>
    <scope>NUCLEOTIDE SEQUENCE [LARGE SCALE GENOMIC DNA]</scope>
    <source>
        <strain evidence="7">T-177</strain>
    </source>
</reference>
<feature type="domain" description="GS catalytic" evidence="5">
    <location>
        <begin position="136"/>
        <end position="494"/>
    </location>
</feature>
<evidence type="ECO:0000259" key="5">
    <source>
        <dbReference type="PROSITE" id="PS51987"/>
    </source>
</evidence>
<evidence type="ECO:0000313" key="7">
    <source>
        <dbReference type="Proteomes" id="UP001556367"/>
    </source>
</evidence>
<accession>A0ABR3JS19</accession>
<keyword evidence="2" id="KW-0436">Ligase</keyword>
<dbReference type="InterPro" id="IPR036651">
    <property type="entry name" value="Gln_synt_N_sf"/>
</dbReference>
<dbReference type="SMART" id="SM01230">
    <property type="entry name" value="Gln-synt_C"/>
    <property type="match status" value="1"/>
</dbReference>
<name>A0ABR3JS19_9AGAR</name>
<dbReference type="SUPFAM" id="SSF55931">
    <property type="entry name" value="Glutamine synthetase/guanido kinase"/>
    <property type="match status" value="1"/>
</dbReference>
<evidence type="ECO:0000256" key="2">
    <source>
        <dbReference type="ARBA" id="ARBA00022598"/>
    </source>
</evidence>
<dbReference type="PANTHER" id="PTHR43785">
    <property type="entry name" value="GAMMA-GLUTAMYLPUTRESCINE SYNTHETASE"/>
    <property type="match status" value="1"/>
</dbReference>
<evidence type="ECO:0000256" key="1">
    <source>
        <dbReference type="ARBA" id="ARBA00021364"/>
    </source>
</evidence>
<protein>
    <recommendedName>
        <fullName evidence="1">Glutamine synthetase</fullName>
    </recommendedName>
</protein>
<keyword evidence="7" id="KW-1185">Reference proteome</keyword>
<sequence length="494" mass="53672">MDVPLGVQYTPQALTRSAPNIQVNDLESHSVKFIRLQWVDYINCVHCRILPIKYFKRVLASPRPAISVPSAIFALVIDRLIDGFSAAGEYLYVPDLSTLRLCPYAQGHASLMGWIQAKAPQPDCDRSLAFEVDLCPRALVRGIETDAKSLGIEFLVGFETEFILLDMRSSFAPVGVADWAASAALLTGAPQTSILEEMAEALESAGIEVQMYHGEGAPGQYEIVTGPLTPLAAADALVHTRETIYNIANKHGLRATLAPRVFRESLGSSCHAHISVHSDSPSSPSEVSPHLTEVEASFLSNILAHLPALCALILPTTASYQRMQDDIASGGTYVCWGTEHREAPIRLANATSPSSRNFEVRPLDGTANPYLALAGLLGIGVQGIKERRPLTIKDCGDVYTAARISADDRRGLGITQRMALSLEEARENFQADQELRSVLGENLVSVFIKTNEVRVLSIAAVEACSCEVEKQALAAKYPAGFDDDQALSRLIQRY</sequence>
<dbReference type="EMBL" id="JASNQZ010000004">
    <property type="protein sequence ID" value="KAL0958312.1"/>
    <property type="molecule type" value="Genomic_DNA"/>
</dbReference>
<organism evidence="6 7">
    <name type="scientific">Hohenbuehelia grisea</name>
    <dbReference type="NCBI Taxonomy" id="104357"/>
    <lineage>
        <taxon>Eukaryota</taxon>
        <taxon>Fungi</taxon>
        <taxon>Dikarya</taxon>
        <taxon>Basidiomycota</taxon>
        <taxon>Agaricomycotina</taxon>
        <taxon>Agaricomycetes</taxon>
        <taxon>Agaricomycetidae</taxon>
        <taxon>Agaricales</taxon>
        <taxon>Pleurotineae</taxon>
        <taxon>Pleurotaceae</taxon>
        <taxon>Hohenbuehelia</taxon>
    </lineage>
</organism>
<proteinExistence type="inferred from homology"/>
<dbReference type="Gene3D" id="3.10.20.70">
    <property type="entry name" value="Glutamine synthetase, N-terminal domain"/>
    <property type="match status" value="1"/>
</dbReference>
<dbReference type="Gene3D" id="3.30.590.10">
    <property type="entry name" value="Glutamine synthetase/guanido kinase, catalytic domain"/>
    <property type="match status" value="1"/>
</dbReference>
<evidence type="ECO:0000256" key="3">
    <source>
        <dbReference type="PROSITE-ProRule" id="PRU01331"/>
    </source>
</evidence>
<dbReference type="PROSITE" id="PS51987">
    <property type="entry name" value="GS_CATALYTIC"/>
    <property type="match status" value="1"/>
</dbReference>
<dbReference type="SUPFAM" id="SSF54368">
    <property type="entry name" value="Glutamine synthetase, N-terminal domain"/>
    <property type="match status" value="1"/>
</dbReference>
<dbReference type="PANTHER" id="PTHR43785:SF2">
    <property type="entry name" value="TYPE-1 GLUTAMINE SYNTHETASE 1"/>
    <property type="match status" value="1"/>
</dbReference>
<evidence type="ECO:0000256" key="4">
    <source>
        <dbReference type="RuleBase" id="RU000384"/>
    </source>
</evidence>
<evidence type="ECO:0000313" key="6">
    <source>
        <dbReference type="EMBL" id="KAL0958312.1"/>
    </source>
</evidence>
<dbReference type="InterPro" id="IPR008146">
    <property type="entry name" value="Gln_synth_cat_dom"/>
</dbReference>
<dbReference type="Pfam" id="PF00120">
    <property type="entry name" value="Gln-synt_C"/>
    <property type="match status" value="1"/>
</dbReference>
<comment type="similarity">
    <text evidence="3 4">Belongs to the glutamine synthetase family.</text>
</comment>
<comment type="caution">
    <text evidence="6">The sequence shown here is derived from an EMBL/GenBank/DDBJ whole genome shotgun (WGS) entry which is preliminary data.</text>
</comment>